<evidence type="ECO:0000313" key="2">
    <source>
        <dbReference type="EMBL" id="MBB5135958.1"/>
    </source>
</evidence>
<feature type="compositionally biased region" description="Low complexity" evidence="1">
    <location>
        <begin position="269"/>
        <end position="279"/>
    </location>
</feature>
<evidence type="ECO:0000313" key="3">
    <source>
        <dbReference type="Proteomes" id="UP000578449"/>
    </source>
</evidence>
<evidence type="ECO:0000256" key="1">
    <source>
        <dbReference type="SAM" id="MobiDB-lite"/>
    </source>
</evidence>
<reference evidence="2 3" key="1">
    <citation type="submission" date="2020-08" db="EMBL/GenBank/DDBJ databases">
        <title>Genomic Encyclopedia of Type Strains, Phase IV (KMG-IV): sequencing the most valuable type-strain genomes for metagenomic binning, comparative biology and taxonomic classification.</title>
        <authorList>
            <person name="Goeker M."/>
        </authorList>
    </citation>
    <scope>NUCLEOTIDE SEQUENCE [LARGE SCALE GENOMIC DNA]</scope>
    <source>
        <strain evidence="2 3">DSM 45615</strain>
    </source>
</reference>
<organism evidence="2 3">
    <name type="scientific">Thermocatellispora tengchongensis</name>
    <dbReference type="NCBI Taxonomy" id="1073253"/>
    <lineage>
        <taxon>Bacteria</taxon>
        <taxon>Bacillati</taxon>
        <taxon>Actinomycetota</taxon>
        <taxon>Actinomycetes</taxon>
        <taxon>Streptosporangiales</taxon>
        <taxon>Streptosporangiaceae</taxon>
        <taxon>Thermocatellispora</taxon>
    </lineage>
</organism>
<accession>A0A840P8G2</accession>
<dbReference type="EMBL" id="JACHGN010000012">
    <property type="protein sequence ID" value="MBB5135958.1"/>
    <property type="molecule type" value="Genomic_DNA"/>
</dbReference>
<comment type="caution">
    <text evidence="2">The sequence shown here is derived from an EMBL/GenBank/DDBJ whole genome shotgun (WGS) entry which is preliminary data.</text>
</comment>
<gene>
    <name evidence="2" type="ORF">HNP84_005702</name>
</gene>
<feature type="compositionally biased region" description="Basic and acidic residues" evidence="1">
    <location>
        <begin position="178"/>
        <end position="216"/>
    </location>
</feature>
<feature type="compositionally biased region" description="Basic and acidic residues" evidence="1">
    <location>
        <begin position="255"/>
        <end position="267"/>
    </location>
</feature>
<protein>
    <submittedName>
        <fullName evidence="2">Uncharacterized protein</fullName>
    </submittedName>
</protein>
<dbReference type="AlphaFoldDB" id="A0A840P8G2"/>
<feature type="region of interest" description="Disordered" evidence="1">
    <location>
        <begin position="251"/>
        <end position="279"/>
    </location>
</feature>
<name>A0A840P8G2_9ACTN</name>
<sequence length="279" mass="30709">MWIVDLDEVAGRLYGLAPGDFTAERDAAARAAKEAGDAALAREIRTLRRPTVAAWAVNQASRRHPDELTELLELGAELRRVWQEQDVEALAELTRRRGAASGRLLRLIRETAEAAGQALSGSAPAEIEQTLDAATVDEDAAEQVRRGRLVRPLSYAGFTPAPAAPAGPRPKRPAQPRKKADDRQAREAAEREAREAAERAAREAERAAQEAERDHAEWRAELEAAVAEHDRLTEKVERLSGKLAKARQQLATAAHRREVAEREERRAARTAATARAKTR</sequence>
<feature type="region of interest" description="Disordered" evidence="1">
    <location>
        <begin position="156"/>
        <end position="216"/>
    </location>
</feature>
<dbReference type="RefSeq" id="WP_185052867.1">
    <property type="nucleotide sequence ID" value="NZ_BAABIX010000024.1"/>
</dbReference>
<dbReference type="Proteomes" id="UP000578449">
    <property type="component" value="Unassembled WGS sequence"/>
</dbReference>
<proteinExistence type="predicted"/>
<keyword evidence="3" id="KW-1185">Reference proteome</keyword>